<protein>
    <recommendedName>
        <fullName evidence="1">Aminotransferase-like plant mobile domain-containing protein</fullName>
    </recommendedName>
</protein>
<dbReference type="InterPro" id="IPR044824">
    <property type="entry name" value="MAIN-like"/>
</dbReference>
<evidence type="ECO:0000313" key="2">
    <source>
        <dbReference type="EMBL" id="KAG8474193.1"/>
    </source>
</evidence>
<dbReference type="Proteomes" id="UP000701853">
    <property type="component" value="Chromosome 12"/>
</dbReference>
<gene>
    <name evidence="2" type="ORF">CXB51_034151</name>
</gene>
<organism evidence="2 3">
    <name type="scientific">Gossypium anomalum</name>
    <dbReference type="NCBI Taxonomy" id="47600"/>
    <lineage>
        <taxon>Eukaryota</taxon>
        <taxon>Viridiplantae</taxon>
        <taxon>Streptophyta</taxon>
        <taxon>Embryophyta</taxon>
        <taxon>Tracheophyta</taxon>
        <taxon>Spermatophyta</taxon>
        <taxon>Magnoliopsida</taxon>
        <taxon>eudicotyledons</taxon>
        <taxon>Gunneridae</taxon>
        <taxon>Pentapetalae</taxon>
        <taxon>rosids</taxon>
        <taxon>malvids</taxon>
        <taxon>Malvales</taxon>
        <taxon>Malvaceae</taxon>
        <taxon>Malvoideae</taxon>
        <taxon>Gossypium</taxon>
    </lineage>
</organism>
<evidence type="ECO:0000259" key="1">
    <source>
        <dbReference type="Pfam" id="PF10536"/>
    </source>
</evidence>
<dbReference type="OrthoDB" id="980152at2759"/>
<dbReference type="AlphaFoldDB" id="A0A8J5XZR6"/>
<accession>A0A8J5XZR6</accession>
<feature type="domain" description="Aminotransferase-like plant mobile" evidence="1">
    <location>
        <begin position="28"/>
        <end position="100"/>
    </location>
</feature>
<dbReference type="InterPro" id="IPR019557">
    <property type="entry name" value="AminoTfrase-like_pln_mobile"/>
</dbReference>
<keyword evidence="3" id="KW-1185">Reference proteome</keyword>
<proteinExistence type="predicted"/>
<dbReference type="PANTHER" id="PTHR46033">
    <property type="entry name" value="PROTEIN MAIN-LIKE 2"/>
    <property type="match status" value="1"/>
</dbReference>
<name>A0A8J5XZR6_9ROSI</name>
<evidence type="ECO:0000313" key="3">
    <source>
        <dbReference type="Proteomes" id="UP000701853"/>
    </source>
</evidence>
<dbReference type="EMBL" id="JAHUZN010000012">
    <property type="protein sequence ID" value="KAG8474193.1"/>
    <property type="molecule type" value="Genomic_DNA"/>
</dbReference>
<dbReference type="GO" id="GO:0010073">
    <property type="term" value="P:meristem maintenance"/>
    <property type="evidence" value="ECO:0007669"/>
    <property type="project" value="InterPro"/>
</dbReference>
<comment type="caution">
    <text evidence="2">The sequence shown here is derived from an EMBL/GenBank/DDBJ whole genome shotgun (WGS) entry which is preliminary data.</text>
</comment>
<dbReference type="PANTHER" id="PTHR46033:SF8">
    <property type="entry name" value="PROTEIN MAINTENANCE OF MERISTEMS-LIKE"/>
    <property type="match status" value="1"/>
</dbReference>
<dbReference type="Pfam" id="PF10536">
    <property type="entry name" value="PMD"/>
    <property type="match status" value="1"/>
</dbReference>
<sequence length="145" mass="16488">MSGPPSPLIENYLMEASFWHVATIGRGCKLDPKLISALIERWRPEIHIFHLSCEECTIILEDMQLQLGLSLDGSILAGSVQSVNLGAVCYNLLEQLANLVESLSCWQYCTGRCARRRHQIKPKLEVAYQYYNHGLGFAFHFYVIE</sequence>
<reference evidence="2 3" key="1">
    <citation type="journal article" date="2021" name="bioRxiv">
        <title>The Gossypium anomalum genome as a resource for cotton improvement and evolutionary analysis of hybrid incompatibility.</title>
        <authorList>
            <person name="Grover C.E."/>
            <person name="Yuan D."/>
            <person name="Arick M.A."/>
            <person name="Miller E.R."/>
            <person name="Hu G."/>
            <person name="Peterson D.G."/>
            <person name="Wendel J.F."/>
            <person name="Udall J.A."/>
        </authorList>
    </citation>
    <scope>NUCLEOTIDE SEQUENCE [LARGE SCALE GENOMIC DNA]</scope>
    <source>
        <strain evidence="2">JFW-Udall</strain>
        <tissue evidence="2">Leaf</tissue>
    </source>
</reference>